<evidence type="ECO:0000313" key="2">
    <source>
        <dbReference type="Proteomes" id="UP001157440"/>
    </source>
</evidence>
<gene>
    <name evidence="1" type="ORF">GCM10007890_31150</name>
</gene>
<dbReference type="AlphaFoldDB" id="A0AA37TJE1"/>
<keyword evidence="2" id="KW-1185">Reference proteome</keyword>
<organism evidence="1 2">
    <name type="scientific">Methylobacterium tardum</name>
    <dbReference type="NCBI Taxonomy" id="374432"/>
    <lineage>
        <taxon>Bacteria</taxon>
        <taxon>Pseudomonadati</taxon>
        <taxon>Pseudomonadota</taxon>
        <taxon>Alphaproteobacteria</taxon>
        <taxon>Hyphomicrobiales</taxon>
        <taxon>Methylobacteriaceae</taxon>
        <taxon>Methylobacterium</taxon>
    </lineage>
</organism>
<comment type="caution">
    <text evidence="1">The sequence shown here is derived from an EMBL/GenBank/DDBJ whole genome shotgun (WGS) entry which is preliminary data.</text>
</comment>
<accession>A0AA37TJE1</accession>
<proteinExistence type="predicted"/>
<name>A0AA37TJE1_9HYPH</name>
<reference evidence="2" key="1">
    <citation type="journal article" date="2019" name="Int. J. Syst. Evol. Microbiol.">
        <title>The Global Catalogue of Microorganisms (GCM) 10K type strain sequencing project: providing services to taxonomists for standard genome sequencing and annotation.</title>
        <authorList>
            <consortium name="The Broad Institute Genomics Platform"/>
            <consortium name="The Broad Institute Genome Sequencing Center for Infectious Disease"/>
            <person name="Wu L."/>
            <person name="Ma J."/>
        </authorList>
    </citation>
    <scope>NUCLEOTIDE SEQUENCE [LARGE SCALE GENOMIC DNA]</scope>
    <source>
        <strain evidence="2">NBRC 103632</strain>
    </source>
</reference>
<evidence type="ECO:0000313" key="1">
    <source>
        <dbReference type="EMBL" id="GLS71102.1"/>
    </source>
</evidence>
<dbReference type="Proteomes" id="UP001157440">
    <property type="component" value="Unassembled WGS sequence"/>
</dbReference>
<dbReference type="EMBL" id="BSPL01000017">
    <property type="protein sequence ID" value="GLS71102.1"/>
    <property type="molecule type" value="Genomic_DNA"/>
</dbReference>
<sequence>MGLTAHEFDPGTGAQQALTPWVGKLNQQALDGACPRNGEALAIVNDVTKSVCASGNYRDPTDFGTKVHIEVARRVNSQEDPYFKAEILLDPSGGKSNPYKPGNVRLDLLENVKATRTVCVYDHKTGNAEMSLARAMQLAAAAIRNYPYLERIIITQVKPQT</sequence>
<protein>
    <submittedName>
        <fullName evidence="1">Uncharacterized protein</fullName>
    </submittedName>
</protein>
<dbReference type="RefSeq" id="WP_238194442.1">
    <property type="nucleotide sequence ID" value="NZ_BPQZ01000001.1"/>
</dbReference>